<evidence type="ECO:0000259" key="7">
    <source>
        <dbReference type="PROSITE" id="PS50022"/>
    </source>
</evidence>
<feature type="compositionally biased region" description="Basic and acidic residues" evidence="5">
    <location>
        <begin position="170"/>
        <end position="187"/>
    </location>
</feature>
<evidence type="ECO:0000256" key="3">
    <source>
        <dbReference type="ARBA" id="ARBA00022729"/>
    </source>
</evidence>
<dbReference type="InterPro" id="IPR008979">
    <property type="entry name" value="Galactose-bd-like_sf"/>
</dbReference>
<reference evidence="9 10" key="1">
    <citation type="submission" date="2016-01" db="EMBL/GenBank/DDBJ databases">
        <title>Highly variable Streptococcus oralis are common among viridans streptococci isolated from primates.</title>
        <authorList>
            <person name="Denapaite D."/>
            <person name="Rieger M."/>
            <person name="Koendgen S."/>
            <person name="Brueckner R."/>
            <person name="Ochigava I."/>
            <person name="Kappeler P."/>
            <person name="Maetz-Rensing K."/>
            <person name="Leendertz F."/>
            <person name="Hakenbeck R."/>
        </authorList>
    </citation>
    <scope>NUCLEOTIDE SEQUENCE [LARGE SCALE GENOMIC DNA]</scope>
    <source>
        <strain evidence="9 10">DD25</strain>
    </source>
</reference>
<feature type="chain" id="PRO_5007298920" evidence="6">
    <location>
        <begin position="39"/>
        <end position="765"/>
    </location>
</feature>
<evidence type="ECO:0000259" key="8">
    <source>
        <dbReference type="PROSITE" id="PS50847"/>
    </source>
</evidence>
<protein>
    <submittedName>
        <fullName evidence="9">Sialidase</fullName>
        <ecNumber evidence="9">3.2.1.18</ecNumber>
    </submittedName>
</protein>
<feature type="compositionally biased region" description="Basic and acidic residues" evidence="5">
    <location>
        <begin position="69"/>
        <end position="84"/>
    </location>
</feature>
<dbReference type="PROSITE" id="PS50847">
    <property type="entry name" value="GRAM_POS_ANCHORING"/>
    <property type="match status" value="1"/>
</dbReference>
<dbReference type="Pfam" id="PF00754">
    <property type="entry name" value="F5_F8_type_C"/>
    <property type="match status" value="2"/>
</dbReference>
<comment type="caution">
    <text evidence="9">The sequence shown here is derived from an EMBL/GenBank/DDBJ whole genome shotgun (WGS) entry which is preliminary data.</text>
</comment>
<gene>
    <name evidence="9" type="ORF">SORDD25_01045</name>
</gene>
<dbReference type="AlphaFoldDB" id="A0A139QZL2"/>
<keyword evidence="2" id="KW-0964">Secreted</keyword>
<dbReference type="PATRIC" id="fig|1303.86.peg.1071"/>
<feature type="compositionally biased region" description="Basic and acidic residues" evidence="5">
    <location>
        <begin position="719"/>
        <end position="729"/>
    </location>
</feature>
<evidence type="ECO:0000256" key="6">
    <source>
        <dbReference type="SAM" id="SignalP"/>
    </source>
</evidence>
<feature type="domain" description="Gram-positive cocci surface proteins LPxTG" evidence="8">
    <location>
        <begin position="733"/>
        <end position="765"/>
    </location>
</feature>
<keyword evidence="9" id="KW-0378">Hydrolase</keyword>
<dbReference type="EMBL" id="LQZC01000009">
    <property type="protein sequence ID" value="KXU07865.1"/>
    <property type="molecule type" value="Genomic_DNA"/>
</dbReference>
<dbReference type="InterPro" id="IPR049964">
    <property type="entry name" value="NanA_rpt"/>
</dbReference>
<keyword evidence="9" id="KW-0326">Glycosidase</keyword>
<dbReference type="InterPro" id="IPR005877">
    <property type="entry name" value="YSIRK_signal_dom"/>
</dbReference>
<dbReference type="NCBIfam" id="NF043031">
    <property type="entry name" value="SIALI-17"/>
    <property type="match status" value="2"/>
</dbReference>
<dbReference type="Pfam" id="PF00746">
    <property type="entry name" value="Gram_pos_anchor"/>
    <property type="match status" value="1"/>
</dbReference>
<dbReference type="GO" id="GO:0004308">
    <property type="term" value="F:exo-alpha-sialidase activity"/>
    <property type="evidence" value="ECO:0007669"/>
    <property type="project" value="UniProtKB-EC"/>
</dbReference>
<keyword evidence="1" id="KW-0134">Cell wall</keyword>
<feature type="compositionally biased region" description="Polar residues" evidence="5">
    <location>
        <begin position="155"/>
        <end position="167"/>
    </location>
</feature>
<dbReference type="PROSITE" id="PS50022">
    <property type="entry name" value="FA58C_3"/>
    <property type="match status" value="1"/>
</dbReference>
<dbReference type="SUPFAM" id="SSF49785">
    <property type="entry name" value="Galactose-binding domain-like"/>
    <property type="match status" value="2"/>
</dbReference>
<dbReference type="NCBIfam" id="TIGR01168">
    <property type="entry name" value="YSIRK_signal"/>
    <property type="match status" value="1"/>
</dbReference>
<evidence type="ECO:0000256" key="5">
    <source>
        <dbReference type="SAM" id="MobiDB-lite"/>
    </source>
</evidence>
<accession>A0A139QZL2</accession>
<feature type="compositionally biased region" description="Polar residues" evidence="5">
    <location>
        <begin position="730"/>
        <end position="740"/>
    </location>
</feature>
<feature type="region of interest" description="Disordered" evidence="5">
    <location>
        <begin position="69"/>
        <end position="141"/>
    </location>
</feature>
<dbReference type="EC" id="3.2.1.18" evidence="9"/>
<organism evidence="9 10">
    <name type="scientific">Streptococcus oralis</name>
    <dbReference type="NCBI Taxonomy" id="1303"/>
    <lineage>
        <taxon>Bacteria</taxon>
        <taxon>Bacillati</taxon>
        <taxon>Bacillota</taxon>
        <taxon>Bacilli</taxon>
        <taxon>Lactobacillales</taxon>
        <taxon>Streptococcaceae</taxon>
        <taxon>Streptococcus</taxon>
    </lineage>
</organism>
<sequence length="765" mass="82910">MDRHFFEKRCHFSIRKFAIGAASVMIGASIFGANMVQAAEPAAPSETEGSITHVEALDKLPDDLAAALEKADAEAATEASHEETPATDEGSNPATSEEAKPETSPTSPKPAETPKPVETPKADNKPAETATPAPEPAEKPIEDREDVNHLEGATAQASNHETGTNFTADKAIDGDDNTRWATDKDAPKPTFELTLPKTTLIKHVEIDWDRRLRNGQNDPNIKSWSLYYAGQEDVGANGEKQWKLAHTKTGDPVLDEKVDLAESIKAKYLKLEVNDYQAGTMGWRNVGIQEIRAYSNVPDHSKVTDIRQVTELSVAEDGQSLVLPSLPGKVSLIGSNDVRKLNNLDQLFDGVYNNFVEFSDYARKDGHVTLKLGSERTIKKIRAYIQDGTQNYLRDGKIQVSQDGKTWTDVVTVGDGVANSQHDDSLTDGWTHDSKMPGNRYIEGELATPVKANYLRVLYTADYDARFVGFTELVINDGEFVKPINDPTVEGSSGESQGNLYNNLVDGKVLTSYKSEKDKGELVYHLSEPTNANHLRLVSSLPEGAKARVLARTLKDGQDSWTDLGAITSSLQTFAIRNGGSLLDVKLVWEGGKVEFYELASFHQELTEEAVQSSKGEEPAPVLEVPEFTGGVNAVEALVHELPEYTGAVATVGDQAAPTVEKPEFKGGVNAVMALVHELPEYTGPLATVGDQAAPTVEKPEFKLSSLASDEGKAPAPELKQEVTKRETAEQSLPATGESQSDTALFLAGVSLALSALFVAKTKKD</sequence>
<name>A0A139QZL2_STROR</name>
<evidence type="ECO:0000313" key="9">
    <source>
        <dbReference type="EMBL" id="KXU07865.1"/>
    </source>
</evidence>
<evidence type="ECO:0000313" key="10">
    <source>
        <dbReference type="Proteomes" id="UP000071369"/>
    </source>
</evidence>
<dbReference type="RefSeq" id="WP_061852896.1">
    <property type="nucleotide sequence ID" value="NZ_KQ970789.1"/>
</dbReference>
<feature type="domain" description="F5/8 type C" evidence="7">
    <location>
        <begin position="368"/>
        <end position="476"/>
    </location>
</feature>
<feature type="region of interest" description="Disordered" evidence="5">
    <location>
        <begin position="706"/>
        <end position="740"/>
    </location>
</feature>
<keyword evidence="3 6" id="KW-0732">Signal</keyword>
<evidence type="ECO:0000256" key="4">
    <source>
        <dbReference type="ARBA" id="ARBA00023088"/>
    </source>
</evidence>
<dbReference type="Proteomes" id="UP000071369">
    <property type="component" value="Unassembled WGS sequence"/>
</dbReference>
<proteinExistence type="predicted"/>
<dbReference type="NCBIfam" id="TIGR01167">
    <property type="entry name" value="LPXTG_anchor"/>
    <property type="match status" value="1"/>
</dbReference>
<evidence type="ECO:0000256" key="1">
    <source>
        <dbReference type="ARBA" id="ARBA00022512"/>
    </source>
</evidence>
<dbReference type="InterPro" id="IPR000421">
    <property type="entry name" value="FA58C"/>
</dbReference>
<keyword evidence="4" id="KW-0572">Peptidoglycan-anchor</keyword>
<dbReference type="Gene3D" id="2.60.120.260">
    <property type="entry name" value="Galactose-binding domain-like"/>
    <property type="match status" value="2"/>
</dbReference>
<feature type="signal peptide" evidence="6">
    <location>
        <begin position="1"/>
        <end position="38"/>
    </location>
</feature>
<feature type="region of interest" description="Disordered" evidence="5">
    <location>
        <begin position="153"/>
        <end position="189"/>
    </location>
</feature>
<dbReference type="InterPro" id="IPR019931">
    <property type="entry name" value="LPXTG_anchor"/>
</dbReference>
<dbReference type="Pfam" id="PF04650">
    <property type="entry name" value="YSIRK_signal"/>
    <property type="match status" value="1"/>
</dbReference>
<evidence type="ECO:0000256" key="2">
    <source>
        <dbReference type="ARBA" id="ARBA00022525"/>
    </source>
</evidence>